<proteinExistence type="predicted"/>
<protein>
    <submittedName>
        <fullName evidence="1">Uncharacterized protein</fullName>
    </submittedName>
</protein>
<name>A0ABZ0UWR9_9RICK</name>
<gene>
    <name evidence="1" type="ORF">Trichorick_01391</name>
</gene>
<geneLocation type="plasmid" evidence="1 2">
    <name>unnamed1</name>
</geneLocation>
<organism evidence="1 2">
    <name type="scientific">Candidatus Trichorickettsia mobilis</name>
    <dbReference type="NCBI Taxonomy" id="1346319"/>
    <lineage>
        <taxon>Bacteria</taxon>
        <taxon>Pseudomonadati</taxon>
        <taxon>Pseudomonadota</taxon>
        <taxon>Alphaproteobacteria</taxon>
        <taxon>Rickettsiales</taxon>
        <taxon>Rickettsiaceae</taxon>
        <taxon>Rickettsieae</taxon>
        <taxon>Candidatus Trichorickettsia</taxon>
    </lineage>
</organism>
<sequence length="143" mass="16836">MTEYNFRVTSREVKSYVFGVEESINIEISKSRFSSCSLFVSLSLDKSKEQIAIKDIDIKKGTPIEEKELIGYITGYFEFLSSGDINTAMNDLKLVLNNEQTSFRVLENKWNTFARQFTSWFNEKLRPCLDKELELHKMYFEER</sequence>
<dbReference type="EMBL" id="CP112933">
    <property type="protein sequence ID" value="WPY01478.1"/>
    <property type="molecule type" value="Genomic_DNA"/>
</dbReference>
<evidence type="ECO:0000313" key="1">
    <source>
        <dbReference type="EMBL" id="WPY01478.1"/>
    </source>
</evidence>
<dbReference type="Proteomes" id="UP001326613">
    <property type="component" value="Plasmid unnamed1"/>
</dbReference>
<keyword evidence="2" id="KW-1185">Reference proteome</keyword>
<evidence type="ECO:0000313" key="2">
    <source>
        <dbReference type="Proteomes" id="UP001326613"/>
    </source>
</evidence>
<accession>A0ABZ0UWR9</accession>
<reference evidence="1 2" key="1">
    <citation type="submission" date="2022-10" db="EMBL/GenBank/DDBJ databases">
        <title>Host association and intracellularity evolved multiple times independently in the Rickettsiales.</title>
        <authorList>
            <person name="Castelli M."/>
            <person name="Nardi T."/>
            <person name="Gammuto L."/>
            <person name="Bellinzona G."/>
            <person name="Sabaneyeva E."/>
            <person name="Potekhin A."/>
            <person name="Serra V."/>
            <person name="Petroni G."/>
            <person name="Sassera D."/>
        </authorList>
    </citation>
    <scope>NUCLEOTIDE SEQUENCE [LARGE SCALE GENOMIC DNA]</scope>
    <source>
        <strain evidence="1 2">Kr 154-4</strain>
        <plasmid evidence="1 2">unnamed1</plasmid>
    </source>
</reference>
<dbReference type="RefSeq" id="WP_323738953.1">
    <property type="nucleotide sequence ID" value="NZ_CP112933.1"/>
</dbReference>
<keyword evidence="1" id="KW-0614">Plasmid</keyword>